<dbReference type="AlphaFoldDB" id="A0A2K4ZJY8"/>
<keyword evidence="2" id="KW-0648">Protein biosynthesis</keyword>
<dbReference type="InterPro" id="IPR005225">
    <property type="entry name" value="Small_GTP-bd"/>
</dbReference>
<dbReference type="InterPro" id="IPR000640">
    <property type="entry name" value="EFG_V-like"/>
</dbReference>
<dbReference type="Gene3D" id="3.30.70.240">
    <property type="match status" value="1"/>
</dbReference>
<dbReference type="SMART" id="SM00889">
    <property type="entry name" value="EFG_IV"/>
    <property type="match status" value="1"/>
</dbReference>
<gene>
    <name evidence="5" type="primary">tetO_1</name>
    <name evidence="5" type="ORF">AMURIS_03529</name>
</gene>
<dbReference type="GO" id="GO:0032790">
    <property type="term" value="P:ribosome disassembly"/>
    <property type="evidence" value="ECO:0007669"/>
    <property type="project" value="TreeGrafter"/>
</dbReference>
<dbReference type="PANTHER" id="PTHR43261">
    <property type="entry name" value="TRANSLATION ELONGATION FACTOR G-RELATED"/>
    <property type="match status" value="1"/>
</dbReference>
<dbReference type="InterPro" id="IPR027417">
    <property type="entry name" value="P-loop_NTPase"/>
</dbReference>
<dbReference type="InterPro" id="IPR031157">
    <property type="entry name" value="G_TR_CS"/>
</dbReference>
<dbReference type="Gene3D" id="3.30.70.870">
    <property type="entry name" value="Elongation Factor G (Translational Gtpase), domain 3"/>
    <property type="match status" value="1"/>
</dbReference>
<dbReference type="Gene3D" id="3.40.50.300">
    <property type="entry name" value="P-loop containing nucleotide triphosphate hydrolases"/>
    <property type="match status" value="1"/>
</dbReference>
<dbReference type="Pfam" id="PF00009">
    <property type="entry name" value="GTP_EFTU"/>
    <property type="match status" value="1"/>
</dbReference>
<feature type="domain" description="Tr-type G" evidence="4">
    <location>
        <begin position="1"/>
        <end position="248"/>
    </location>
</feature>
<dbReference type="PRINTS" id="PR01037">
    <property type="entry name" value="TCRTETOQM"/>
</dbReference>
<dbReference type="GO" id="GO:0003924">
    <property type="term" value="F:GTPase activity"/>
    <property type="evidence" value="ECO:0007669"/>
    <property type="project" value="InterPro"/>
</dbReference>
<keyword evidence="1" id="KW-0547">Nucleotide-binding</keyword>
<dbReference type="Pfam" id="PF00679">
    <property type="entry name" value="EFG_C"/>
    <property type="match status" value="1"/>
</dbReference>
<reference evidence="5 6" key="1">
    <citation type="submission" date="2018-01" db="EMBL/GenBank/DDBJ databases">
        <authorList>
            <person name="Gaut B.S."/>
            <person name="Morton B.R."/>
            <person name="Clegg M.T."/>
            <person name="Duvall M.R."/>
        </authorList>
    </citation>
    <scope>NUCLEOTIDE SEQUENCE [LARGE SCALE GENOMIC DNA]</scope>
    <source>
        <strain evidence="5">GP69</strain>
    </source>
</reference>
<dbReference type="InterPro" id="IPR041095">
    <property type="entry name" value="EFG_II"/>
</dbReference>
<dbReference type="SUPFAM" id="SSF50447">
    <property type="entry name" value="Translation proteins"/>
    <property type="match status" value="1"/>
</dbReference>
<dbReference type="SUPFAM" id="SSF52540">
    <property type="entry name" value="P-loop containing nucleoside triphosphate hydrolases"/>
    <property type="match status" value="1"/>
</dbReference>
<dbReference type="PROSITE" id="PS00301">
    <property type="entry name" value="G_TR_1"/>
    <property type="match status" value="1"/>
</dbReference>
<dbReference type="InterPro" id="IPR020568">
    <property type="entry name" value="Ribosomal_Su5_D2-typ_SF"/>
</dbReference>
<evidence type="ECO:0000256" key="2">
    <source>
        <dbReference type="ARBA" id="ARBA00022917"/>
    </source>
</evidence>
<evidence type="ECO:0000313" key="6">
    <source>
        <dbReference type="Proteomes" id="UP000236311"/>
    </source>
</evidence>
<dbReference type="SUPFAM" id="SSF54211">
    <property type="entry name" value="Ribosomal protein S5 domain 2-like"/>
    <property type="match status" value="1"/>
</dbReference>
<keyword evidence="6" id="KW-1185">Reference proteome</keyword>
<proteinExistence type="predicted"/>
<dbReference type="GO" id="GO:0005525">
    <property type="term" value="F:GTP binding"/>
    <property type="evidence" value="ECO:0007669"/>
    <property type="project" value="UniProtKB-KW"/>
</dbReference>
<dbReference type="Gene3D" id="2.40.30.10">
    <property type="entry name" value="Translation factors"/>
    <property type="match status" value="1"/>
</dbReference>
<dbReference type="Gene3D" id="3.30.230.10">
    <property type="match status" value="1"/>
</dbReference>
<dbReference type="Pfam" id="PF14492">
    <property type="entry name" value="EFG_III"/>
    <property type="match status" value="1"/>
</dbReference>
<dbReference type="InterPro" id="IPR014721">
    <property type="entry name" value="Ribsml_uS5_D2-typ_fold_subgr"/>
</dbReference>
<dbReference type="InterPro" id="IPR005517">
    <property type="entry name" value="Transl_elong_EFG/EF2_IV"/>
</dbReference>
<dbReference type="NCBIfam" id="TIGR00231">
    <property type="entry name" value="small_GTP"/>
    <property type="match status" value="1"/>
</dbReference>
<dbReference type="PANTHER" id="PTHR43261:SF1">
    <property type="entry name" value="RIBOSOME-RELEASING FACTOR 2, MITOCHONDRIAL"/>
    <property type="match status" value="1"/>
</dbReference>
<accession>A0A2K4ZJY8</accession>
<dbReference type="OrthoDB" id="9801472at2"/>
<dbReference type="InterPro" id="IPR009000">
    <property type="entry name" value="Transl_B-barrel_sf"/>
</dbReference>
<dbReference type="PROSITE" id="PS51722">
    <property type="entry name" value="G_TR_2"/>
    <property type="match status" value="1"/>
</dbReference>
<keyword evidence="3" id="KW-0342">GTP-binding</keyword>
<evidence type="ECO:0000313" key="5">
    <source>
        <dbReference type="EMBL" id="SOY30798.1"/>
    </source>
</evidence>
<dbReference type="Proteomes" id="UP000236311">
    <property type="component" value="Unassembled WGS sequence"/>
</dbReference>
<dbReference type="EMBL" id="OFSM01000019">
    <property type="protein sequence ID" value="SOY30798.1"/>
    <property type="molecule type" value="Genomic_DNA"/>
</dbReference>
<protein>
    <submittedName>
        <fullName evidence="5">Tetracycline resistance protein TetO</fullName>
    </submittedName>
</protein>
<dbReference type="Pfam" id="PF03764">
    <property type="entry name" value="EFG_IV"/>
    <property type="match status" value="1"/>
</dbReference>
<name>A0A2K4ZJY8_9FIRM</name>
<sequence>MNVINLGILAHVDAGKTTLTEGMLFQAGCIRKMGNVDDGTTVTDSMDLEKKRGMTIKSSVISFEWNHMKINLIDTPGHFDFLSQVESVLHVLDVVVLVIAAREGVQPQTRLFFRKLSELNIPTVIFINKLDRMGVNYEDLIKTIRTKLTDEILECQRYQGVGGKQVEIEDIPLEDEELQMKLLLSSETLLKKYDESQEITTKEYETELIRLVRGGKLYPVLGGVALKNQGITSLMDMLTKIMADVKPQTDKLSAYVFKVDFDQKGQKRIFFRVFSGTVTVRQNVYIRNEESQKMLVRNLAYFENGKIISARSVACGDVGIIYDEELLKVGTVIGGNHGDDSKVKLKEPLFHANIVAKDNNERYRLLNALNTLWQEDPQLKFEVSSMTEDIIISLYGPLQMEILGEILKNRFGLNISFGPLTNIYKEHPTKEGYCSMRIGDWKNPYYAGVVFQVEPLPLGSGFQYENLVSYGYLEKPFQNAVMDGIRIALNEGTQGHEVIDVKITFLEADYDSVMGTPADFRRLVPVALKKAFDDSNVEMLEPWQSFIISVPVDYDKTVLNDICKMKARITEYQYGETETCFIGKALLQDMMNYESRLNILTHGSATVLQDFFKYLPMNESVEALMEKYK</sequence>
<evidence type="ECO:0000256" key="3">
    <source>
        <dbReference type="ARBA" id="ARBA00023134"/>
    </source>
</evidence>
<organism evidence="5 6">
    <name type="scientific">Acetatifactor muris</name>
    <dbReference type="NCBI Taxonomy" id="879566"/>
    <lineage>
        <taxon>Bacteria</taxon>
        <taxon>Bacillati</taxon>
        <taxon>Bacillota</taxon>
        <taxon>Clostridia</taxon>
        <taxon>Lachnospirales</taxon>
        <taxon>Lachnospiraceae</taxon>
        <taxon>Acetatifactor</taxon>
    </lineage>
</organism>
<evidence type="ECO:0000259" key="4">
    <source>
        <dbReference type="PROSITE" id="PS51722"/>
    </source>
</evidence>
<dbReference type="RefSeq" id="WP_103240809.1">
    <property type="nucleotide sequence ID" value="NZ_JANJZD010000019.1"/>
</dbReference>
<evidence type="ECO:0000256" key="1">
    <source>
        <dbReference type="ARBA" id="ARBA00022741"/>
    </source>
</evidence>
<dbReference type="InterPro" id="IPR000795">
    <property type="entry name" value="T_Tr_GTP-bd_dom"/>
</dbReference>
<dbReference type="InterPro" id="IPR035647">
    <property type="entry name" value="EFG_III/V"/>
</dbReference>
<dbReference type="GO" id="GO:0006412">
    <property type="term" value="P:translation"/>
    <property type="evidence" value="ECO:0007669"/>
    <property type="project" value="UniProtKB-KW"/>
</dbReference>
<dbReference type="PRINTS" id="PR00315">
    <property type="entry name" value="ELONGATNFCT"/>
</dbReference>
<dbReference type="SUPFAM" id="SSF54980">
    <property type="entry name" value="EF-G C-terminal domain-like"/>
    <property type="match status" value="2"/>
</dbReference>